<keyword evidence="8" id="KW-1185">Reference proteome</keyword>
<gene>
    <name evidence="7" type="ORF">EDC90_102319</name>
</gene>
<evidence type="ECO:0000256" key="4">
    <source>
        <dbReference type="ARBA" id="ARBA00022827"/>
    </source>
</evidence>
<evidence type="ECO:0000256" key="2">
    <source>
        <dbReference type="ARBA" id="ARBA00004777"/>
    </source>
</evidence>
<dbReference type="AlphaFoldDB" id="A0A4V2V3Y9"/>
<dbReference type="UniPathway" id="UPA00193"/>
<dbReference type="InterPro" id="IPR029041">
    <property type="entry name" value="FAD-linked_oxidoreductase-like"/>
</dbReference>
<proteinExistence type="inferred from homology"/>
<name>A0A4V2V3Y9_9HYPH</name>
<dbReference type="GO" id="GO:0004489">
    <property type="term" value="F:methylenetetrahydrofolate reductase [NAD(P)H] activity"/>
    <property type="evidence" value="ECO:0007669"/>
    <property type="project" value="InterPro"/>
</dbReference>
<evidence type="ECO:0000256" key="1">
    <source>
        <dbReference type="ARBA" id="ARBA00001974"/>
    </source>
</evidence>
<dbReference type="InterPro" id="IPR003171">
    <property type="entry name" value="Mehydrof_redctse-like"/>
</dbReference>
<evidence type="ECO:0000256" key="6">
    <source>
        <dbReference type="RuleBase" id="RU003862"/>
    </source>
</evidence>
<evidence type="ECO:0000256" key="5">
    <source>
        <dbReference type="ARBA" id="ARBA00023002"/>
    </source>
</evidence>
<protein>
    <recommendedName>
        <fullName evidence="6">Methylenetetrahydrofolate reductase</fullName>
    </recommendedName>
</protein>
<dbReference type="Gene3D" id="3.20.20.220">
    <property type="match status" value="1"/>
</dbReference>
<dbReference type="Pfam" id="PF02219">
    <property type="entry name" value="MTHFR"/>
    <property type="match status" value="1"/>
</dbReference>
<comment type="pathway">
    <text evidence="2 6">One-carbon metabolism; tetrahydrofolate interconversion.</text>
</comment>
<dbReference type="GO" id="GO:0035999">
    <property type="term" value="P:tetrahydrofolate interconversion"/>
    <property type="evidence" value="ECO:0007669"/>
    <property type="project" value="UniProtKB-UniPathway"/>
</dbReference>
<evidence type="ECO:0000256" key="3">
    <source>
        <dbReference type="ARBA" id="ARBA00022630"/>
    </source>
</evidence>
<comment type="caution">
    <text evidence="7">The sequence shown here is derived from an EMBL/GenBank/DDBJ whole genome shotgun (WGS) entry which is preliminary data.</text>
</comment>
<evidence type="ECO:0000313" key="8">
    <source>
        <dbReference type="Proteomes" id="UP000295097"/>
    </source>
</evidence>
<keyword evidence="5 6" id="KW-0560">Oxidoreductase</keyword>
<organism evidence="7 8">
    <name type="scientific">Martelella mediterranea</name>
    <dbReference type="NCBI Taxonomy" id="293089"/>
    <lineage>
        <taxon>Bacteria</taxon>
        <taxon>Pseudomonadati</taxon>
        <taxon>Pseudomonadota</taxon>
        <taxon>Alphaproteobacteria</taxon>
        <taxon>Hyphomicrobiales</taxon>
        <taxon>Aurantimonadaceae</taxon>
        <taxon>Martelella</taxon>
    </lineage>
</organism>
<comment type="similarity">
    <text evidence="6">Belongs to the methylenetetrahydrofolate reductase family.</text>
</comment>
<evidence type="ECO:0000313" key="7">
    <source>
        <dbReference type="EMBL" id="TCT36163.1"/>
    </source>
</evidence>
<accession>A0A4V2V3Y9</accession>
<dbReference type="GO" id="GO:0006555">
    <property type="term" value="P:methionine metabolic process"/>
    <property type="evidence" value="ECO:0007669"/>
    <property type="project" value="InterPro"/>
</dbReference>
<dbReference type="Proteomes" id="UP000295097">
    <property type="component" value="Unassembled WGS sequence"/>
</dbReference>
<dbReference type="OrthoDB" id="9812555at2"/>
<dbReference type="EMBL" id="SMAR01000023">
    <property type="protein sequence ID" value="TCT36163.1"/>
    <property type="molecule type" value="Genomic_DNA"/>
</dbReference>
<comment type="cofactor">
    <cofactor evidence="1 6">
        <name>FAD</name>
        <dbReference type="ChEBI" id="CHEBI:57692"/>
    </cofactor>
</comment>
<keyword evidence="3 6" id="KW-0285">Flavoprotein</keyword>
<reference evidence="7 8" key="1">
    <citation type="submission" date="2019-03" db="EMBL/GenBank/DDBJ databases">
        <title>Freshwater and sediment microbial communities from various areas in North America, analyzing microbe dynamics in response to fracking.</title>
        <authorList>
            <person name="Lamendella R."/>
        </authorList>
    </citation>
    <scope>NUCLEOTIDE SEQUENCE [LARGE SCALE GENOMIC DNA]</scope>
    <source>
        <strain evidence="7 8">175.2</strain>
    </source>
</reference>
<sequence>MLPIFENEKPMTDTRTLPASIEVLPSRFKAADGFLFPRGTRVYLTDIGAPETEAKMLDAARELSALGHQPVPHIAARRIASEDLLERRVSALANKAGVSSMLLIGGGLERPIGPFESVMALLETGVFERNGITDLAIAGHPEGSPDFSDTVADAALLEKQAFAARHGISLRIVTQFAFDAQAILDWETHIREIGVDIPVHMGVAGPAGLLTLIKYAKMCGIGKSASLLAHQPKRLMGLGAGYSPDNLVEPVEAEQAAGRHNGIAQIHVFPFGGLERSAAWLTGRGSWDKADDRPPLR</sequence>
<dbReference type="SUPFAM" id="SSF51730">
    <property type="entry name" value="FAD-linked oxidoreductase"/>
    <property type="match status" value="1"/>
</dbReference>
<keyword evidence="4 6" id="KW-0274">FAD</keyword>